<dbReference type="Proteomes" id="UP000694843">
    <property type="component" value="Unplaced"/>
</dbReference>
<feature type="region of interest" description="Disordered" evidence="1">
    <location>
        <begin position="1072"/>
        <end position="1139"/>
    </location>
</feature>
<feature type="compositionally biased region" description="Polar residues" evidence="1">
    <location>
        <begin position="532"/>
        <end position="549"/>
    </location>
</feature>
<proteinExistence type="predicted"/>
<feature type="compositionally biased region" description="Polar residues" evidence="1">
    <location>
        <begin position="1005"/>
        <end position="1020"/>
    </location>
</feature>
<evidence type="ECO:0000313" key="2">
    <source>
        <dbReference type="Proteomes" id="UP000694843"/>
    </source>
</evidence>
<feature type="region of interest" description="Disordered" evidence="1">
    <location>
        <begin position="342"/>
        <end position="378"/>
    </location>
</feature>
<dbReference type="RefSeq" id="XP_018008980.1">
    <property type="nucleotide sequence ID" value="XM_018153491.2"/>
</dbReference>
<dbReference type="KEGG" id="hazt:108666583"/>
<feature type="region of interest" description="Disordered" evidence="1">
    <location>
        <begin position="1236"/>
        <end position="1257"/>
    </location>
</feature>
<accession>A0A8B7N5V4</accession>
<feature type="compositionally biased region" description="Polar residues" evidence="1">
    <location>
        <begin position="1095"/>
        <end position="1110"/>
    </location>
</feature>
<feature type="compositionally biased region" description="Basic and acidic residues" evidence="1">
    <location>
        <begin position="1240"/>
        <end position="1255"/>
    </location>
</feature>
<feature type="compositionally biased region" description="Polar residues" evidence="1">
    <location>
        <begin position="342"/>
        <end position="352"/>
    </location>
</feature>
<reference evidence="3" key="1">
    <citation type="submission" date="2025-08" db="UniProtKB">
        <authorList>
            <consortium name="RefSeq"/>
        </authorList>
    </citation>
    <scope>IDENTIFICATION</scope>
    <source>
        <tissue evidence="3">Whole organism</tissue>
    </source>
</reference>
<keyword evidence="2" id="KW-1185">Reference proteome</keyword>
<evidence type="ECO:0000313" key="3">
    <source>
        <dbReference type="RefSeq" id="XP_018008980.1"/>
    </source>
</evidence>
<organism evidence="2 3">
    <name type="scientific">Hyalella azteca</name>
    <name type="common">Amphipod</name>
    <dbReference type="NCBI Taxonomy" id="294128"/>
    <lineage>
        <taxon>Eukaryota</taxon>
        <taxon>Metazoa</taxon>
        <taxon>Ecdysozoa</taxon>
        <taxon>Arthropoda</taxon>
        <taxon>Crustacea</taxon>
        <taxon>Multicrustacea</taxon>
        <taxon>Malacostraca</taxon>
        <taxon>Eumalacostraca</taxon>
        <taxon>Peracarida</taxon>
        <taxon>Amphipoda</taxon>
        <taxon>Senticaudata</taxon>
        <taxon>Talitrida</taxon>
        <taxon>Talitroidea</taxon>
        <taxon>Hyalellidae</taxon>
        <taxon>Hyalella</taxon>
    </lineage>
</organism>
<feature type="region of interest" description="Disordered" evidence="1">
    <location>
        <begin position="430"/>
        <end position="464"/>
    </location>
</feature>
<dbReference type="GeneID" id="108666583"/>
<evidence type="ECO:0000256" key="1">
    <source>
        <dbReference type="SAM" id="MobiDB-lite"/>
    </source>
</evidence>
<feature type="region of interest" description="Disordered" evidence="1">
    <location>
        <begin position="527"/>
        <end position="549"/>
    </location>
</feature>
<sequence>MSNFQVSALHNELAQISAERAQLFFDSVIEKYTCKSLKMQAPQVELSDIYPQNDLIGTTCDYLAEHGDSDNDYVPFSPKQLKRYKKLKQFKQKKHKTIENNIRCSVAKRALLDLHSTEQISENELECIPVAELLTLPEKVNSNHKNSDAKLGTCSKNNSSDEVKFCAMAKNNSCSTVGGIKKLLFNQKANENLLFRTHLNAIQDNAIEETITEDNNTSCKSQRREADSCAGTSKNGLIAKRGKRWPRKQNELQMLLNDNYIKEFMEVDLHNNTDPLLTHTNYPKTRSQSLLYLQNRQMKKSFVKLGTPSNPTQCTPTKSKVWAQRVDLQRVPSCKSQQEAIDSSCAATSQDGSMIKRERRRPRKSKEPLTDSPFNSNNAQVSLHMDEACNNLEKQDQNSKSTPTALHHCEIKKAHTQQSFTTLPKAIEGTPIKEDNSSYKSQSRGMNSCRATSQNGSMIKRGRRRYRKSEELQMLPTDSPFDSNNAQVSSHMVETCKSLCSANNVKLQDQKGTSLSSLLLPKETKNPHVEQSLGTPYNALQGSFTKSKAPSSMTRKAAVEMCAGIPQDEQLPKRGLRRPKINKDRCQSPDTLFKELMEVDSQSSTTQVSLHVGKTCNSLCNNNNLEIHNQEDSSTSSALQYGRKIKPVCSQDTLGFHRNLIRDKIRVNNDLSVSSSCENNLNSLQAEHVPQSSGDDEAYVSGGSEVSFAVDDVPFTIPRLFGKQLDSSIQVSNNFTEKGEYLPNLMKVLEITKDMLTQHRFSGSICEKLRSVRFPSNVSGIFVCLDDGSHGFFDSLDECKAALARANRSYENLQCVYLNPEPRVIHTTKQFVCSAVAVPPARLSSIAEESFVGHKSNSDPERLMETRRIVDDTRETESKNDESMISTYEMPKLNRELSITLVKCDVTNSLNESHKKVESIQSVVKVPDSSMNIASKSPEPIQPRCNEADECAATLSRSSSCGIDQTSVPVSVEVPSVNNIEDRVVHATFDDQRASQNIKSDIKLNNQTTGVPQISPASNTHHGKRKLRNQVQCSYISESANTANPTPLTPSISNQVGFVQQPNQDYELSLWKNDQNNQDLPQVPRRSGRRLRNNKVPTRQFVGNSPNATKSGGRPMTRQTELGGEQKTPLKKQSRLRKKATCVASTEETPYEFLGTSLRSGENHKNKESPVLEEIPRAGPENCIVSDSETPLIDSAGANVETLSERPKACEQPDLCWLNYVDEQSDFRLHTEPVIGETDIESHHQSKNYRSKDESDTTTETVHTKRLSFGFYDSDDSSEDEIIQDWLCRPVVPEASALCGLSQPQLDFDVYDPFMSKRMIESMFCDES</sequence>
<name>A0A8B7N5V4_HYAAZ</name>
<feature type="compositionally biased region" description="Basic residues" evidence="1">
    <location>
        <begin position="1129"/>
        <end position="1139"/>
    </location>
</feature>
<feature type="compositionally biased region" description="Polar residues" evidence="1">
    <location>
        <begin position="438"/>
        <end position="457"/>
    </location>
</feature>
<protein>
    <submittedName>
        <fullName evidence="3">Uncharacterized protein LOC108666583</fullName>
    </submittedName>
</protein>
<gene>
    <name evidence="3" type="primary">LOC108666583</name>
</gene>
<feature type="region of interest" description="Disordered" evidence="1">
    <location>
        <begin position="1005"/>
        <end position="1026"/>
    </location>
</feature>